<gene>
    <name evidence="1" type="ORF">MAXJ12_02606</name>
</gene>
<keyword evidence="2" id="KW-1185">Reference proteome</keyword>
<sequence>MHHISAEMKQCIDECLDCYSVCLSTAMGHCLEMGGEHTKPPHFKLMMACVEICRTSAHFMLIGSEHHKHVCRECAEICMECAQDCERIGDMQECVDACRSCAESCRKMSA</sequence>
<dbReference type="Proteomes" id="UP000003250">
    <property type="component" value="Unassembled WGS sequence"/>
</dbReference>
<dbReference type="PANTHER" id="PTHR37310:SF1">
    <property type="entry name" value="CYTOPLASMIC PROTEIN"/>
    <property type="match status" value="1"/>
</dbReference>
<dbReference type="InterPro" id="IPR044543">
    <property type="entry name" value="YHJQ-like"/>
</dbReference>
<dbReference type="PANTHER" id="PTHR37310">
    <property type="entry name" value="CYTOPLASMIC PROTEIN-RELATED"/>
    <property type="match status" value="1"/>
</dbReference>
<dbReference type="Gene3D" id="1.20.1270.360">
    <property type="match status" value="1"/>
</dbReference>
<protein>
    <recommendedName>
        <fullName evidence="3">Ferredoxin</fullName>
    </recommendedName>
</protein>
<name>H0HK30_9HYPH</name>
<organism evidence="1 2">
    <name type="scientific">Mesorhizobium alhagi CCNWXJ12-2</name>
    <dbReference type="NCBI Taxonomy" id="1107882"/>
    <lineage>
        <taxon>Bacteria</taxon>
        <taxon>Pseudomonadati</taxon>
        <taxon>Pseudomonadota</taxon>
        <taxon>Alphaproteobacteria</taxon>
        <taxon>Hyphomicrobiales</taxon>
        <taxon>Phyllobacteriaceae</taxon>
        <taxon>Allomesorhizobium</taxon>
    </lineage>
</organism>
<reference evidence="1 2" key="1">
    <citation type="journal article" date="2012" name="J. Bacteriol.">
        <title>Draft Genome Sequence of Mesorhizobium alhagi CCNWXJ12-2T, a Novel Salt-Resistant Species Isolated from the Desert of Northwestern China.</title>
        <authorList>
            <person name="Zhou M."/>
            <person name="Chen W."/>
            <person name="Chen H."/>
            <person name="Wei G."/>
        </authorList>
    </citation>
    <scope>NUCLEOTIDE SEQUENCE [LARGE SCALE GENOMIC DNA]</scope>
    <source>
        <strain evidence="1 2">CCNWXJ12-2</strain>
    </source>
</reference>
<dbReference type="AlphaFoldDB" id="H0HK30"/>
<dbReference type="OrthoDB" id="5396211at2"/>
<evidence type="ECO:0000313" key="2">
    <source>
        <dbReference type="Proteomes" id="UP000003250"/>
    </source>
</evidence>
<evidence type="ECO:0000313" key="1">
    <source>
        <dbReference type="EMBL" id="EHK58922.1"/>
    </source>
</evidence>
<dbReference type="PATRIC" id="fig|1107882.3.peg.516"/>
<dbReference type="EMBL" id="AHAM01000024">
    <property type="protein sequence ID" value="EHK58922.1"/>
    <property type="molecule type" value="Genomic_DNA"/>
</dbReference>
<accession>H0HK30</accession>
<dbReference type="InterPro" id="IPR005560">
    <property type="entry name" value="Csp_YhjQ"/>
</dbReference>
<evidence type="ECO:0008006" key="3">
    <source>
        <dbReference type="Google" id="ProtNLM"/>
    </source>
</evidence>
<dbReference type="Pfam" id="PF03860">
    <property type="entry name" value="Csp"/>
    <property type="match status" value="1"/>
</dbReference>
<dbReference type="CDD" id="cd08026">
    <property type="entry name" value="DUF326"/>
    <property type="match status" value="1"/>
</dbReference>
<proteinExistence type="predicted"/>
<dbReference type="RefSeq" id="WP_008834178.1">
    <property type="nucleotide sequence ID" value="NZ_AHAM01000024.1"/>
</dbReference>